<dbReference type="PROSITE" id="PS51635">
    <property type="entry name" value="PNPLA"/>
    <property type="match status" value="1"/>
</dbReference>
<feature type="active site" description="Proton acceptor" evidence="4">
    <location>
        <position position="181"/>
    </location>
</feature>
<dbReference type="InterPro" id="IPR050301">
    <property type="entry name" value="NTE"/>
</dbReference>
<keyword evidence="7" id="KW-1185">Reference proteome</keyword>
<dbReference type="InterPro" id="IPR016035">
    <property type="entry name" value="Acyl_Trfase/lysoPLipase"/>
</dbReference>
<name>A0A5C1QEN4_9SPIO</name>
<dbReference type="SUPFAM" id="SSF52151">
    <property type="entry name" value="FabD/lysophospholipase-like"/>
    <property type="match status" value="1"/>
</dbReference>
<reference evidence="6 7" key="2">
    <citation type="submission" date="2019-09" db="EMBL/GenBank/DDBJ databases">
        <title>Complete Genome Sequence and Methylome Analysis of free living Spirochaetas.</title>
        <authorList>
            <person name="Leshcheva N."/>
            <person name="Mikheeva N."/>
        </authorList>
    </citation>
    <scope>NUCLEOTIDE SEQUENCE [LARGE SCALE GENOMIC DNA]</scope>
    <source>
        <strain evidence="6 7">P</strain>
    </source>
</reference>
<dbReference type="AlphaFoldDB" id="A0A5C1QEN4"/>
<dbReference type="EMBL" id="CP035807">
    <property type="protein sequence ID" value="QEN05530.1"/>
    <property type="molecule type" value="Genomic_DNA"/>
</dbReference>
<evidence type="ECO:0000256" key="3">
    <source>
        <dbReference type="ARBA" id="ARBA00023098"/>
    </source>
</evidence>
<dbReference type="GO" id="GO:0016787">
    <property type="term" value="F:hydrolase activity"/>
    <property type="evidence" value="ECO:0007669"/>
    <property type="project" value="UniProtKB-UniRule"/>
</dbReference>
<reference evidence="6 7" key="1">
    <citation type="submission" date="2019-02" db="EMBL/GenBank/DDBJ databases">
        <authorList>
            <person name="Fomenkov A."/>
            <person name="Dubinina G."/>
            <person name="Grabovich M."/>
            <person name="Vincze T."/>
            <person name="Roberts R.J."/>
        </authorList>
    </citation>
    <scope>NUCLEOTIDE SEQUENCE [LARGE SCALE GENOMIC DNA]</scope>
    <source>
        <strain evidence="6 7">P</strain>
    </source>
</reference>
<feature type="short sequence motif" description="GXGXXG" evidence="4">
    <location>
        <begin position="11"/>
        <end position="16"/>
    </location>
</feature>
<proteinExistence type="predicted"/>
<feature type="short sequence motif" description="GXSXG" evidence="4">
    <location>
        <begin position="38"/>
        <end position="42"/>
    </location>
</feature>
<dbReference type="GO" id="GO:0016042">
    <property type="term" value="P:lipid catabolic process"/>
    <property type="evidence" value="ECO:0007669"/>
    <property type="project" value="UniProtKB-UniRule"/>
</dbReference>
<evidence type="ECO:0000313" key="6">
    <source>
        <dbReference type="EMBL" id="QEN05530.1"/>
    </source>
</evidence>
<evidence type="ECO:0000259" key="5">
    <source>
        <dbReference type="PROSITE" id="PS51635"/>
    </source>
</evidence>
<dbReference type="CDD" id="cd07209">
    <property type="entry name" value="Pat_hypo_Ecoli_Z1214_like"/>
    <property type="match status" value="1"/>
</dbReference>
<dbReference type="PANTHER" id="PTHR14226">
    <property type="entry name" value="NEUROPATHY TARGET ESTERASE/SWISS CHEESE D.MELANOGASTER"/>
    <property type="match status" value="1"/>
</dbReference>
<keyword evidence="3 4" id="KW-0443">Lipid metabolism</keyword>
<dbReference type="Gene3D" id="3.40.1090.10">
    <property type="entry name" value="Cytosolic phospholipase A2 catalytic domain"/>
    <property type="match status" value="2"/>
</dbReference>
<dbReference type="PANTHER" id="PTHR14226:SF29">
    <property type="entry name" value="NEUROPATHY TARGET ESTERASE SWS"/>
    <property type="match status" value="1"/>
</dbReference>
<evidence type="ECO:0000256" key="2">
    <source>
        <dbReference type="ARBA" id="ARBA00022963"/>
    </source>
</evidence>
<keyword evidence="1 4" id="KW-0378">Hydrolase</keyword>
<dbReference type="InterPro" id="IPR002641">
    <property type="entry name" value="PNPLA_dom"/>
</dbReference>
<sequence>MKRKIGLVLEGGGAKGAYHLGVYKALMEMGYHFSGVAGTSIGALNGALIAQGDWKKAWDLWYYSSNNSAYGIDEETFKSIGKGHFNPENTKYAASFITDVIKGRGLDIESMKKLFLDIFNEDKIRKSKTELGIVTVKLPEFKSVELFKEDIPKGELFNYLIASANFPLFQTNNKMDGAYIDGGFKNNLPLNMLPMKDIYELIAVRTFAPGITRKLKSKDIKVTYIEPSKSLGSMLDFDRDKARRHLQLGYFDAYKKIKGYVGREFCIIPLKEDLVYITSMLQTADDRILLAAKVMGYKNVNPKRFMFEKLFPQIAYYLEMDLNTSYEVLIITFFEEVAMTLTMDRDKIYKADEFISTVRELFFIQHKNYSKYKNLPKIIQSNSFFSSFVKSDFFKFIMDIFFK</sequence>
<dbReference type="OrthoDB" id="9770965at2"/>
<evidence type="ECO:0000313" key="7">
    <source>
        <dbReference type="Proteomes" id="UP000323824"/>
    </source>
</evidence>
<dbReference type="Proteomes" id="UP000323824">
    <property type="component" value="Chromosome"/>
</dbReference>
<evidence type="ECO:0000256" key="1">
    <source>
        <dbReference type="ARBA" id="ARBA00022801"/>
    </source>
</evidence>
<feature type="domain" description="PNPLA" evidence="5">
    <location>
        <begin position="7"/>
        <end position="194"/>
    </location>
</feature>
<accession>A0A5C1QEN4</accession>
<organism evidence="6 7">
    <name type="scientific">Thiospirochaeta perfilievii</name>
    <dbReference type="NCBI Taxonomy" id="252967"/>
    <lineage>
        <taxon>Bacteria</taxon>
        <taxon>Pseudomonadati</taxon>
        <taxon>Spirochaetota</taxon>
        <taxon>Spirochaetia</taxon>
        <taxon>Spirochaetales</taxon>
        <taxon>Spirochaetaceae</taxon>
        <taxon>Thiospirochaeta</taxon>
    </lineage>
</organism>
<dbReference type="RefSeq" id="WP_149568768.1">
    <property type="nucleotide sequence ID" value="NZ_CP035807.1"/>
</dbReference>
<protein>
    <submittedName>
        <fullName evidence="6">Patatin-like phospholipase family protein</fullName>
    </submittedName>
</protein>
<feature type="active site" description="Nucleophile" evidence="4">
    <location>
        <position position="40"/>
    </location>
</feature>
<feature type="short sequence motif" description="DGA/G" evidence="4">
    <location>
        <begin position="181"/>
        <end position="183"/>
    </location>
</feature>
<keyword evidence="2 4" id="KW-0442">Lipid degradation</keyword>
<dbReference type="Pfam" id="PF01734">
    <property type="entry name" value="Patatin"/>
    <property type="match status" value="1"/>
</dbReference>
<dbReference type="KEGG" id="sper:EW093_12660"/>
<evidence type="ECO:0000256" key="4">
    <source>
        <dbReference type="PROSITE-ProRule" id="PRU01161"/>
    </source>
</evidence>
<gene>
    <name evidence="6" type="ORF">EW093_12660</name>
</gene>